<comment type="subcellular location">
    <subcellularLocation>
        <location evidence="1">Membrane</location>
        <topology evidence="1">Multi-pass membrane protein</topology>
    </subcellularLocation>
</comment>
<evidence type="ECO:0000256" key="3">
    <source>
        <dbReference type="ARBA" id="ARBA00022741"/>
    </source>
</evidence>
<keyword evidence="6 7" id="KW-0472">Membrane</keyword>
<evidence type="ECO:0000259" key="8">
    <source>
        <dbReference type="PROSITE" id="PS50893"/>
    </source>
</evidence>
<dbReference type="PANTHER" id="PTHR24221:SF397">
    <property type="entry name" value="ABC TRANSPORTER, ATP-BINDING TRANSMEMBRANE PROTEIN"/>
    <property type="match status" value="1"/>
</dbReference>
<sequence length="585" mass="65686">MIDYFSKRFELTEEGSKNLVKSIIYTVLGNISLMFPVGLYIGLLYLLITPLTGGEYIEPNLGIFILAILVVLGIIFILHYRQYYFLYTTTYTESGKRRINLAESLRKLPLAFFENRDLTDLSSTIMNDCTDLEHVFSHAIPQLTGSIITLIIITIGFLTFDWRLTIALLWPVPVSFAVLLIFKSLNEKYSEKLHYEVRSSTDGIQECIESIRDLKSYNYEKKYLNKLSNKFKNLESMRIKTELALAPGVIIGQMILKLGVISVMLYGASLIVNNEVSIFVFLVYLISSAIVFTPVENALQFLAEIIASNTKIEHMKEINSLVPKESLDNYTLDGYDIEFKDVEFAYNDFKEDSTNTLNNINFTAKQGEVTALIGPSGGGKSTVSKLAAKFWDPDKGSVSLGGVDLANVDSEKILENYSIVFQDVVLFNDTVMENIRIGKKDASDEEVFEAARAAQCDEFVLKLPEGYDTIIGENGALLSGGERQRISIARAILKNAPIILLDEATSFLDVENESLIQKALSSLIQNKTVIIIAHRMRTIANADKIIVLDNGFIVEEGSPEELLENEGIFYKMVNIQNKSINWKIN</sequence>
<dbReference type="PATRIC" id="fig|66851.6.peg.475"/>
<dbReference type="PROSITE" id="PS00211">
    <property type="entry name" value="ABC_TRANSPORTER_1"/>
    <property type="match status" value="1"/>
</dbReference>
<accession>A0A166CEV3</accession>
<dbReference type="SMART" id="SM00382">
    <property type="entry name" value="AAA"/>
    <property type="match status" value="1"/>
</dbReference>
<dbReference type="InterPro" id="IPR036640">
    <property type="entry name" value="ABC1_TM_sf"/>
</dbReference>
<comment type="caution">
    <text evidence="10">The sequence shown here is derived from an EMBL/GenBank/DDBJ whole genome shotgun (WGS) entry which is preliminary data.</text>
</comment>
<dbReference type="STRING" id="66851.MBORA_04130"/>
<dbReference type="InterPro" id="IPR011527">
    <property type="entry name" value="ABC1_TM_dom"/>
</dbReference>
<dbReference type="Proteomes" id="UP000077428">
    <property type="component" value="Unassembled WGS sequence"/>
</dbReference>
<dbReference type="PANTHER" id="PTHR24221">
    <property type="entry name" value="ATP-BINDING CASSETTE SUB-FAMILY B"/>
    <property type="match status" value="1"/>
</dbReference>
<dbReference type="RefSeq" id="WP_063720166.1">
    <property type="nucleotide sequence ID" value="NZ_CAJVUI010000002.1"/>
</dbReference>
<dbReference type="AlphaFoldDB" id="A0A166CEV3"/>
<dbReference type="Pfam" id="PF00005">
    <property type="entry name" value="ABC_tran"/>
    <property type="match status" value="1"/>
</dbReference>
<dbReference type="GO" id="GO:0005524">
    <property type="term" value="F:ATP binding"/>
    <property type="evidence" value="ECO:0007669"/>
    <property type="project" value="UniProtKB-KW"/>
</dbReference>
<keyword evidence="10" id="KW-0378">Hydrolase</keyword>
<name>A0A166CEV3_METOA</name>
<dbReference type="InterPro" id="IPR003439">
    <property type="entry name" value="ABC_transporter-like_ATP-bd"/>
</dbReference>
<dbReference type="Gene3D" id="3.40.50.300">
    <property type="entry name" value="P-loop containing nucleotide triphosphate hydrolases"/>
    <property type="match status" value="1"/>
</dbReference>
<dbReference type="InterPro" id="IPR017871">
    <property type="entry name" value="ABC_transporter-like_CS"/>
</dbReference>
<evidence type="ECO:0000256" key="2">
    <source>
        <dbReference type="ARBA" id="ARBA00022692"/>
    </source>
</evidence>
<dbReference type="InterPro" id="IPR039421">
    <property type="entry name" value="Type_1_exporter"/>
</dbReference>
<dbReference type="GO" id="GO:0016020">
    <property type="term" value="C:membrane"/>
    <property type="evidence" value="ECO:0007669"/>
    <property type="project" value="UniProtKB-SubCell"/>
</dbReference>
<dbReference type="InterPro" id="IPR003593">
    <property type="entry name" value="AAA+_ATPase"/>
</dbReference>
<dbReference type="CDD" id="cd07346">
    <property type="entry name" value="ABC_6TM_exporters"/>
    <property type="match status" value="1"/>
</dbReference>
<dbReference type="Pfam" id="PF00664">
    <property type="entry name" value="ABC_membrane"/>
    <property type="match status" value="1"/>
</dbReference>
<evidence type="ECO:0000256" key="7">
    <source>
        <dbReference type="SAM" id="Phobius"/>
    </source>
</evidence>
<evidence type="ECO:0000256" key="4">
    <source>
        <dbReference type="ARBA" id="ARBA00022840"/>
    </source>
</evidence>
<dbReference type="EC" id="3.6.3.-" evidence="10"/>
<keyword evidence="5 7" id="KW-1133">Transmembrane helix</keyword>
<keyword evidence="4 10" id="KW-0067">ATP-binding</keyword>
<evidence type="ECO:0000259" key="9">
    <source>
        <dbReference type="PROSITE" id="PS50929"/>
    </source>
</evidence>
<keyword evidence="3" id="KW-0547">Nucleotide-binding</keyword>
<evidence type="ECO:0000313" key="11">
    <source>
        <dbReference type="Proteomes" id="UP000077428"/>
    </source>
</evidence>
<feature type="transmembrane region" description="Helical" evidence="7">
    <location>
        <begin position="135"/>
        <end position="158"/>
    </location>
</feature>
<gene>
    <name evidence="10" type="primary">msbA_2</name>
    <name evidence="10" type="ORF">MBORA_04130</name>
</gene>
<proteinExistence type="predicted"/>
<evidence type="ECO:0000256" key="6">
    <source>
        <dbReference type="ARBA" id="ARBA00023136"/>
    </source>
</evidence>
<evidence type="ECO:0000256" key="5">
    <source>
        <dbReference type="ARBA" id="ARBA00022989"/>
    </source>
</evidence>
<dbReference type="EMBL" id="LWMU01000047">
    <property type="protein sequence ID" value="KZX13707.1"/>
    <property type="molecule type" value="Genomic_DNA"/>
</dbReference>
<dbReference type="SUPFAM" id="SSF90123">
    <property type="entry name" value="ABC transporter transmembrane region"/>
    <property type="match status" value="1"/>
</dbReference>
<dbReference type="GO" id="GO:0034040">
    <property type="term" value="F:ATPase-coupled lipid transmembrane transporter activity"/>
    <property type="evidence" value="ECO:0007669"/>
    <property type="project" value="TreeGrafter"/>
</dbReference>
<dbReference type="PROSITE" id="PS50929">
    <property type="entry name" value="ABC_TM1F"/>
    <property type="match status" value="1"/>
</dbReference>
<feature type="transmembrane region" description="Helical" evidence="7">
    <location>
        <begin position="278"/>
        <end position="295"/>
    </location>
</feature>
<evidence type="ECO:0000256" key="1">
    <source>
        <dbReference type="ARBA" id="ARBA00004141"/>
    </source>
</evidence>
<dbReference type="SUPFAM" id="SSF52540">
    <property type="entry name" value="P-loop containing nucleoside triphosphate hydrolases"/>
    <property type="match status" value="1"/>
</dbReference>
<organism evidence="10 11">
    <name type="scientific">Methanobrevibacter oralis</name>
    <dbReference type="NCBI Taxonomy" id="66851"/>
    <lineage>
        <taxon>Archaea</taxon>
        <taxon>Methanobacteriati</taxon>
        <taxon>Methanobacteriota</taxon>
        <taxon>Methanomada group</taxon>
        <taxon>Methanobacteria</taxon>
        <taxon>Methanobacteriales</taxon>
        <taxon>Methanobacteriaceae</taxon>
        <taxon>Methanobrevibacter</taxon>
    </lineage>
</organism>
<dbReference type="Gene3D" id="1.20.1560.10">
    <property type="entry name" value="ABC transporter type 1, transmembrane domain"/>
    <property type="match status" value="1"/>
</dbReference>
<feature type="transmembrane region" description="Helical" evidence="7">
    <location>
        <begin position="243"/>
        <end position="266"/>
    </location>
</feature>
<dbReference type="PROSITE" id="PS50893">
    <property type="entry name" value="ABC_TRANSPORTER_2"/>
    <property type="match status" value="1"/>
</dbReference>
<feature type="domain" description="ABC transmembrane type-1" evidence="9">
    <location>
        <begin position="43"/>
        <end position="307"/>
    </location>
</feature>
<dbReference type="FunFam" id="3.40.50.300:FF:001443">
    <property type="entry name" value="ABC transporter, ATP-binding protein"/>
    <property type="match status" value="1"/>
</dbReference>
<feature type="transmembrane region" description="Helical" evidence="7">
    <location>
        <begin position="60"/>
        <end position="80"/>
    </location>
</feature>
<dbReference type="GO" id="GO:0016887">
    <property type="term" value="F:ATP hydrolysis activity"/>
    <property type="evidence" value="ECO:0007669"/>
    <property type="project" value="InterPro"/>
</dbReference>
<feature type="domain" description="ABC transporter" evidence="8">
    <location>
        <begin position="337"/>
        <end position="575"/>
    </location>
</feature>
<dbReference type="GO" id="GO:0140359">
    <property type="term" value="F:ABC-type transporter activity"/>
    <property type="evidence" value="ECO:0007669"/>
    <property type="project" value="InterPro"/>
</dbReference>
<dbReference type="InterPro" id="IPR027417">
    <property type="entry name" value="P-loop_NTPase"/>
</dbReference>
<dbReference type="OrthoDB" id="121502at2157"/>
<keyword evidence="11" id="KW-1185">Reference proteome</keyword>
<feature type="transmembrane region" description="Helical" evidence="7">
    <location>
        <begin position="23"/>
        <end position="48"/>
    </location>
</feature>
<feature type="transmembrane region" description="Helical" evidence="7">
    <location>
        <begin position="164"/>
        <end position="182"/>
    </location>
</feature>
<reference evidence="11" key="1">
    <citation type="journal article" date="2016" name="Genome Announc.">
        <title>Draft Genome Sequences of Methanobrevibacter curvatus DSM11111, Methanobrevibacter cuticularis DSM11139, Methanobrevibacter filiformis DSM11501, and Methanobrevibacter oralis DSM7256.</title>
        <authorList>
            <person name="Poehlein A."/>
            <person name="Seedorf H."/>
        </authorList>
    </citation>
    <scope>NUCLEOTIDE SEQUENCE [LARGE SCALE GENOMIC DNA]</scope>
    <source>
        <strain evidence="11">DSM 7256 / JCM 30027 / ZR</strain>
    </source>
</reference>
<keyword evidence="2 7" id="KW-0812">Transmembrane</keyword>
<evidence type="ECO:0000313" key="10">
    <source>
        <dbReference type="EMBL" id="KZX13707.1"/>
    </source>
</evidence>
<protein>
    <submittedName>
        <fullName evidence="10">Lipid A export ATP-binding/permease protein MsbA</fullName>
        <ecNumber evidence="10">3.6.3.-</ecNumber>
    </submittedName>
</protein>